<evidence type="ECO:0000256" key="8">
    <source>
        <dbReference type="ARBA" id="ARBA00022777"/>
    </source>
</evidence>
<dbReference type="PANTHER" id="PTHR47984">
    <property type="entry name" value="OS01G0323000 PROTEIN"/>
    <property type="match status" value="1"/>
</dbReference>
<dbReference type="Proteomes" id="UP001408789">
    <property type="component" value="Unassembled WGS sequence"/>
</dbReference>
<dbReference type="Pfam" id="PF07714">
    <property type="entry name" value="PK_Tyr_Ser-Thr"/>
    <property type="match status" value="1"/>
</dbReference>
<comment type="catalytic activity">
    <reaction evidence="13">
        <text>L-seryl-[protein] + ATP = O-phospho-L-seryl-[protein] + ADP + H(+)</text>
        <dbReference type="Rhea" id="RHEA:17989"/>
        <dbReference type="Rhea" id="RHEA-COMP:9863"/>
        <dbReference type="Rhea" id="RHEA-COMP:11604"/>
        <dbReference type="ChEBI" id="CHEBI:15378"/>
        <dbReference type="ChEBI" id="CHEBI:29999"/>
        <dbReference type="ChEBI" id="CHEBI:30616"/>
        <dbReference type="ChEBI" id="CHEBI:83421"/>
        <dbReference type="ChEBI" id="CHEBI:456216"/>
        <dbReference type="EC" id="2.7.11.1"/>
    </reaction>
</comment>
<dbReference type="InterPro" id="IPR001245">
    <property type="entry name" value="Ser-Thr/Tyr_kinase_cat_dom"/>
</dbReference>
<evidence type="ECO:0000256" key="12">
    <source>
        <dbReference type="ARBA" id="ARBA00047899"/>
    </source>
</evidence>
<keyword evidence="17" id="KW-1185">Reference proteome</keyword>
<keyword evidence="6 14" id="KW-0812">Transmembrane</keyword>
<dbReference type="Gene3D" id="3.30.200.20">
    <property type="entry name" value="Phosphorylase Kinase, domain 1"/>
    <property type="match status" value="1"/>
</dbReference>
<dbReference type="GO" id="GO:0016020">
    <property type="term" value="C:membrane"/>
    <property type="evidence" value="ECO:0007669"/>
    <property type="project" value="UniProtKB-SubCell"/>
</dbReference>
<evidence type="ECO:0000256" key="14">
    <source>
        <dbReference type="SAM" id="Phobius"/>
    </source>
</evidence>
<organism evidence="16 17">
    <name type="scientific">Deinandra increscens subsp. villosa</name>
    <dbReference type="NCBI Taxonomy" id="3103831"/>
    <lineage>
        <taxon>Eukaryota</taxon>
        <taxon>Viridiplantae</taxon>
        <taxon>Streptophyta</taxon>
        <taxon>Embryophyta</taxon>
        <taxon>Tracheophyta</taxon>
        <taxon>Spermatophyta</taxon>
        <taxon>Magnoliopsida</taxon>
        <taxon>eudicotyledons</taxon>
        <taxon>Gunneridae</taxon>
        <taxon>Pentapetalae</taxon>
        <taxon>asterids</taxon>
        <taxon>campanulids</taxon>
        <taxon>Asterales</taxon>
        <taxon>Asteraceae</taxon>
        <taxon>Asteroideae</taxon>
        <taxon>Heliantheae alliance</taxon>
        <taxon>Madieae</taxon>
        <taxon>Madiinae</taxon>
        <taxon>Deinandra</taxon>
    </lineage>
</organism>
<comment type="catalytic activity">
    <reaction evidence="12">
        <text>L-threonyl-[protein] + ATP = O-phospho-L-threonyl-[protein] + ADP + H(+)</text>
        <dbReference type="Rhea" id="RHEA:46608"/>
        <dbReference type="Rhea" id="RHEA-COMP:11060"/>
        <dbReference type="Rhea" id="RHEA-COMP:11605"/>
        <dbReference type="ChEBI" id="CHEBI:15378"/>
        <dbReference type="ChEBI" id="CHEBI:30013"/>
        <dbReference type="ChEBI" id="CHEBI:30616"/>
        <dbReference type="ChEBI" id="CHEBI:61977"/>
        <dbReference type="ChEBI" id="CHEBI:456216"/>
        <dbReference type="EC" id="2.7.11.1"/>
    </reaction>
</comment>
<evidence type="ECO:0000256" key="4">
    <source>
        <dbReference type="ARBA" id="ARBA00022553"/>
    </source>
</evidence>
<evidence type="ECO:0000256" key="1">
    <source>
        <dbReference type="ARBA" id="ARBA00004167"/>
    </source>
</evidence>
<dbReference type="PROSITE" id="PS50011">
    <property type="entry name" value="PROTEIN_KINASE_DOM"/>
    <property type="match status" value="1"/>
</dbReference>
<keyword evidence="10 14" id="KW-1133">Transmembrane helix</keyword>
<evidence type="ECO:0000313" key="17">
    <source>
        <dbReference type="Proteomes" id="UP001408789"/>
    </source>
</evidence>
<gene>
    <name evidence="16" type="ORF">SSX86_018053</name>
</gene>
<dbReference type="EC" id="2.7.11.1" evidence="2"/>
<sequence length="434" mass="48817">MSIGGVLSSFLSTPTQFFGLKLWITCLIGLLLLLILLLLLLIIIVYVICSSSTRRKQLINNKRNICDLCSSSSSRVGLTSSSMEHQVVNYYSSSGLSSNIRLGSGIHHHVVDMQQPSGSGGRCRDYSATELHLATDGFSLANMMIGSSSGSEVYRGILLDGQRVAVKTFTISCCNSENNDNNVDEFIEQVEAIWRLRHKNLVKLLGYSIQGAKRLMLVYDYIDNGDLHQWLHGRVTTRISPLTWNIRMNIISGITKGLVYLHEDSEPIVIHQRLKSSCILLDRQWNPRISYIGITNLLEPQSSMTRFLNGSASGYAAPEYIFTHNFNEKSDIYSFGVLIMEIITGRMPIEIVEFGRKEYLVEWLKSKVRDQKMDDIIDPNLAEVPSLKELKRIILIALRCVDPEVENRPTIGDIIHMLQPCDLLLDDDSVTDST</sequence>
<dbReference type="Gene3D" id="1.10.510.10">
    <property type="entry name" value="Transferase(Phosphotransferase) domain 1"/>
    <property type="match status" value="1"/>
</dbReference>
<dbReference type="AlphaFoldDB" id="A0AAP0CUL6"/>
<dbReference type="GO" id="GO:0005524">
    <property type="term" value="F:ATP binding"/>
    <property type="evidence" value="ECO:0007669"/>
    <property type="project" value="UniProtKB-KW"/>
</dbReference>
<keyword evidence="3" id="KW-0723">Serine/threonine-protein kinase</keyword>
<comment type="subcellular location">
    <subcellularLocation>
        <location evidence="1">Membrane</location>
        <topology evidence="1">Single-pass membrane protein</topology>
    </subcellularLocation>
</comment>
<keyword evidence="7" id="KW-0547">Nucleotide-binding</keyword>
<evidence type="ECO:0000256" key="11">
    <source>
        <dbReference type="ARBA" id="ARBA00023136"/>
    </source>
</evidence>
<reference evidence="16 17" key="1">
    <citation type="submission" date="2024-04" db="EMBL/GenBank/DDBJ databases">
        <title>The reference genome of an endangered Asteraceae, Deinandra increscens subsp. villosa, native to the Central Coast of California.</title>
        <authorList>
            <person name="Guilliams M."/>
            <person name="Hasenstab-Lehman K."/>
            <person name="Meyer R."/>
            <person name="Mcevoy S."/>
        </authorList>
    </citation>
    <scope>NUCLEOTIDE SEQUENCE [LARGE SCALE GENOMIC DNA]</scope>
    <source>
        <tissue evidence="16">Leaf</tissue>
    </source>
</reference>
<feature type="domain" description="Protein kinase" evidence="15">
    <location>
        <begin position="139"/>
        <end position="425"/>
    </location>
</feature>
<evidence type="ECO:0000256" key="5">
    <source>
        <dbReference type="ARBA" id="ARBA00022679"/>
    </source>
</evidence>
<evidence type="ECO:0000256" key="10">
    <source>
        <dbReference type="ARBA" id="ARBA00022989"/>
    </source>
</evidence>
<dbReference type="EMBL" id="JBCNJP010000019">
    <property type="protein sequence ID" value="KAK9060873.1"/>
    <property type="molecule type" value="Genomic_DNA"/>
</dbReference>
<feature type="transmembrane region" description="Helical" evidence="14">
    <location>
        <begin position="20"/>
        <end position="49"/>
    </location>
</feature>
<dbReference type="GO" id="GO:0004674">
    <property type="term" value="F:protein serine/threonine kinase activity"/>
    <property type="evidence" value="ECO:0007669"/>
    <property type="project" value="UniProtKB-KW"/>
</dbReference>
<keyword evidence="9" id="KW-0067">ATP-binding</keyword>
<proteinExistence type="predicted"/>
<evidence type="ECO:0000256" key="13">
    <source>
        <dbReference type="ARBA" id="ARBA00048679"/>
    </source>
</evidence>
<dbReference type="InterPro" id="IPR052232">
    <property type="entry name" value="RLK_Ser/Thr-Kinase"/>
</dbReference>
<evidence type="ECO:0000256" key="2">
    <source>
        <dbReference type="ARBA" id="ARBA00012513"/>
    </source>
</evidence>
<name>A0AAP0CUL6_9ASTR</name>
<dbReference type="SUPFAM" id="SSF56112">
    <property type="entry name" value="Protein kinase-like (PK-like)"/>
    <property type="match status" value="1"/>
</dbReference>
<comment type="caution">
    <text evidence="16">The sequence shown here is derived from an EMBL/GenBank/DDBJ whole genome shotgun (WGS) entry which is preliminary data.</text>
</comment>
<keyword evidence="4" id="KW-0597">Phosphoprotein</keyword>
<dbReference type="FunFam" id="1.10.510.10:FF:000035">
    <property type="entry name" value="Putative receptor-like serine/threonine-protein kinase"/>
    <property type="match status" value="1"/>
</dbReference>
<keyword evidence="8" id="KW-0418">Kinase</keyword>
<keyword evidence="11 14" id="KW-0472">Membrane</keyword>
<evidence type="ECO:0000256" key="3">
    <source>
        <dbReference type="ARBA" id="ARBA00022527"/>
    </source>
</evidence>
<keyword evidence="5" id="KW-0808">Transferase</keyword>
<evidence type="ECO:0000256" key="9">
    <source>
        <dbReference type="ARBA" id="ARBA00022840"/>
    </source>
</evidence>
<dbReference type="PANTHER" id="PTHR47984:SF39">
    <property type="entry name" value="PROTEIN KINASE DOMAIN-CONTAINING PROTEIN"/>
    <property type="match status" value="1"/>
</dbReference>
<evidence type="ECO:0000259" key="15">
    <source>
        <dbReference type="PROSITE" id="PS50011"/>
    </source>
</evidence>
<dbReference type="InterPro" id="IPR000719">
    <property type="entry name" value="Prot_kinase_dom"/>
</dbReference>
<protein>
    <recommendedName>
        <fullName evidence="2">non-specific serine/threonine protein kinase</fullName>
        <ecNumber evidence="2">2.7.11.1</ecNumber>
    </recommendedName>
</protein>
<evidence type="ECO:0000313" key="16">
    <source>
        <dbReference type="EMBL" id="KAK9060873.1"/>
    </source>
</evidence>
<evidence type="ECO:0000256" key="6">
    <source>
        <dbReference type="ARBA" id="ARBA00022692"/>
    </source>
</evidence>
<evidence type="ECO:0000256" key="7">
    <source>
        <dbReference type="ARBA" id="ARBA00022741"/>
    </source>
</evidence>
<dbReference type="InterPro" id="IPR011009">
    <property type="entry name" value="Kinase-like_dom_sf"/>
</dbReference>
<accession>A0AAP0CUL6</accession>